<dbReference type="InterPro" id="IPR007588">
    <property type="entry name" value="Znf_FLYWCH"/>
</dbReference>
<keyword evidence="6" id="KW-1185">Reference proteome</keyword>
<name>A0A0L7KU18_OPEBR</name>
<evidence type="ECO:0000313" key="5">
    <source>
        <dbReference type="EMBL" id="KOB66758.1"/>
    </source>
</evidence>
<dbReference type="AlphaFoldDB" id="A0A0L7KU18"/>
<proteinExistence type="predicted"/>
<dbReference type="Pfam" id="PF04500">
    <property type="entry name" value="FLYWCH"/>
    <property type="match status" value="1"/>
</dbReference>
<evidence type="ECO:0000259" key="4">
    <source>
        <dbReference type="Pfam" id="PF04500"/>
    </source>
</evidence>
<protein>
    <submittedName>
        <fullName evidence="5">Modifier of mdg4</fullName>
    </submittedName>
</protein>
<organism evidence="5 6">
    <name type="scientific">Operophtera brumata</name>
    <name type="common">Winter moth</name>
    <name type="synonym">Phalaena brumata</name>
    <dbReference type="NCBI Taxonomy" id="104452"/>
    <lineage>
        <taxon>Eukaryota</taxon>
        <taxon>Metazoa</taxon>
        <taxon>Ecdysozoa</taxon>
        <taxon>Arthropoda</taxon>
        <taxon>Hexapoda</taxon>
        <taxon>Insecta</taxon>
        <taxon>Pterygota</taxon>
        <taxon>Neoptera</taxon>
        <taxon>Endopterygota</taxon>
        <taxon>Lepidoptera</taxon>
        <taxon>Glossata</taxon>
        <taxon>Ditrysia</taxon>
        <taxon>Geometroidea</taxon>
        <taxon>Geometridae</taxon>
        <taxon>Larentiinae</taxon>
        <taxon>Operophtera</taxon>
    </lineage>
</organism>
<evidence type="ECO:0000256" key="3">
    <source>
        <dbReference type="ARBA" id="ARBA00022833"/>
    </source>
</evidence>
<keyword evidence="1" id="KW-0479">Metal-binding</keyword>
<evidence type="ECO:0000313" key="6">
    <source>
        <dbReference type="Proteomes" id="UP000037510"/>
    </source>
</evidence>
<dbReference type="Proteomes" id="UP000037510">
    <property type="component" value="Unassembled WGS sequence"/>
</dbReference>
<gene>
    <name evidence="5" type="ORF">OBRU01_19859</name>
</gene>
<dbReference type="Gene3D" id="2.20.25.240">
    <property type="match status" value="1"/>
</dbReference>
<keyword evidence="2" id="KW-0863">Zinc-finger</keyword>
<keyword evidence="3" id="KW-0862">Zinc</keyword>
<reference evidence="5 6" key="1">
    <citation type="journal article" date="2015" name="Genome Biol. Evol.">
        <title>The genome of winter moth (Operophtera brumata) provides a genomic perspective on sexual dimorphism and phenology.</title>
        <authorList>
            <person name="Derks M.F."/>
            <person name="Smit S."/>
            <person name="Salis L."/>
            <person name="Schijlen E."/>
            <person name="Bossers A."/>
            <person name="Mateman C."/>
            <person name="Pijl A.S."/>
            <person name="de Ridder D."/>
            <person name="Groenen M.A."/>
            <person name="Visser M.E."/>
            <person name="Megens H.J."/>
        </authorList>
    </citation>
    <scope>NUCLEOTIDE SEQUENCE [LARGE SCALE GENOMIC DNA]</scope>
    <source>
        <strain evidence="5">WM2013NL</strain>
        <tissue evidence="5">Head and thorax</tissue>
    </source>
</reference>
<feature type="domain" description="FLYWCH-type" evidence="4">
    <location>
        <begin position="52"/>
        <end position="108"/>
    </location>
</feature>
<accession>A0A0L7KU18</accession>
<evidence type="ECO:0000256" key="2">
    <source>
        <dbReference type="ARBA" id="ARBA00022771"/>
    </source>
</evidence>
<comment type="caution">
    <text evidence="5">The sequence shown here is derived from an EMBL/GenBank/DDBJ whole genome shotgun (WGS) entry which is preliminary data.</text>
</comment>
<sequence length="124" mass="14471">MCWFSVRCAARGSALRRRRGPRRLETRYSTRLGCGTARRLCRDKVTYITLASRGNKLAMYKGYSFCRNNFKKYGTCYKCSNFAGKNCKAYITVDSEDYVVKAVGHHYHDPYKYIRMSSGQYLRL</sequence>
<evidence type="ECO:0000256" key="1">
    <source>
        <dbReference type="ARBA" id="ARBA00022723"/>
    </source>
</evidence>
<dbReference type="GO" id="GO:0008270">
    <property type="term" value="F:zinc ion binding"/>
    <property type="evidence" value="ECO:0007669"/>
    <property type="project" value="UniProtKB-KW"/>
</dbReference>
<dbReference type="EMBL" id="JTDY01005679">
    <property type="protein sequence ID" value="KOB66758.1"/>
    <property type="molecule type" value="Genomic_DNA"/>
</dbReference>